<proteinExistence type="predicted"/>
<dbReference type="Proteomes" id="UP001161389">
    <property type="component" value="Unassembled WGS sequence"/>
</dbReference>
<dbReference type="EMBL" id="BSNM01000026">
    <property type="protein sequence ID" value="GLQ33329.1"/>
    <property type="molecule type" value="Genomic_DNA"/>
</dbReference>
<feature type="domain" description="DUF5666" evidence="3">
    <location>
        <begin position="229"/>
        <end position="292"/>
    </location>
</feature>
<dbReference type="Pfam" id="PF18914">
    <property type="entry name" value="DUF5666"/>
    <property type="match status" value="1"/>
</dbReference>
<dbReference type="InterPro" id="IPR043724">
    <property type="entry name" value="DUF5666"/>
</dbReference>
<keyword evidence="5" id="KW-1185">Reference proteome</keyword>
<feature type="signal peptide" evidence="2">
    <location>
        <begin position="1"/>
        <end position="21"/>
    </location>
</feature>
<feature type="chain" id="PRO_5041396750" description="DUF5666 domain-containing protein" evidence="2">
    <location>
        <begin position="22"/>
        <end position="510"/>
    </location>
</feature>
<feature type="compositionally biased region" description="Gly residues" evidence="1">
    <location>
        <begin position="60"/>
        <end position="91"/>
    </location>
</feature>
<evidence type="ECO:0000259" key="3">
    <source>
        <dbReference type="Pfam" id="PF18914"/>
    </source>
</evidence>
<sequence>MFSPKLTQLLCVCLLILVGCAAPQNLLSQKTDVNRGGQTTSENTGGIGGTGIISDDGHSGASGIGGTGQVADRGIGGTGQIADRGIGGTGQIAGPDQRLENGIGGTGQQAHLDTNSSGNGSGSGSGGTGGIGGTGIVGTITGFGSIWVNNTHVTFDDSTPITINKQPATAGDFEIGQVVAVTSLRHQEEAIDTESWHSPQEVFFGEAPADQPNTTFKAKSIDVIYEVVGPVSQVLSTDHKLNVLNQNVFVTERTAILDRRTGKPLSLAELCIDDYIQVSGLRQADGGIVASRLDVVEASSQVELIGVLSQSEDGQWRINDQTVVIDAALLAMGSDHLNDRVLISGVMDDDQIVVESMDQDSIELVFEQVNELIYEGYLFEDDLDGAINVGGYEFSLPEVIDLGDGDWDDEPIRINAQQLDAGEYEAYDVWVDENEVYLDLLPDSDWDSLQDDQYFEDDVYDESFEDDYYDDGSSDDGYYDESFEEEYYEDEYYEEVYYEDEVYEEDVYQE</sequence>
<evidence type="ECO:0000256" key="2">
    <source>
        <dbReference type="SAM" id="SignalP"/>
    </source>
</evidence>
<feature type="compositionally biased region" description="Gly residues" evidence="1">
    <location>
        <begin position="119"/>
        <end position="130"/>
    </location>
</feature>
<evidence type="ECO:0000256" key="1">
    <source>
        <dbReference type="SAM" id="MobiDB-lite"/>
    </source>
</evidence>
<name>A0AA37W9G0_9GAMM</name>
<keyword evidence="2" id="KW-0732">Signal</keyword>
<reference evidence="4" key="2">
    <citation type="submission" date="2023-01" db="EMBL/GenBank/DDBJ databases">
        <title>Draft genome sequence of Litoribrevibacter albus strain NBRC 110071.</title>
        <authorList>
            <person name="Sun Q."/>
            <person name="Mori K."/>
        </authorList>
    </citation>
    <scope>NUCLEOTIDE SEQUENCE</scope>
    <source>
        <strain evidence="4">NBRC 110071</strain>
    </source>
</reference>
<reference evidence="4" key="1">
    <citation type="journal article" date="2014" name="Int. J. Syst. Evol. Microbiol.">
        <title>Complete genome sequence of Corynebacterium casei LMG S-19264T (=DSM 44701T), isolated from a smear-ripened cheese.</title>
        <authorList>
            <consortium name="US DOE Joint Genome Institute (JGI-PGF)"/>
            <person name="Walter F."/>
            <person name="Albersmeier A."/>
            <person name="Kalinowski J."/>
            <person name="Ruckert C."/>
        </authorList>
    </citation>
    <scope>NUCLEOTIDE SEQUENCE</scope>
    <source>
        <strain evidence="4">NBRC 110071</strain>
    </source>
</reference>
<dbReference type="AlphaFoldDB" id="A0AA37W9G0"/>
<evidence type="ECO:0000313" key="4">
    <source>
        <dbReference type="EMBL" id="GLQ33329.1"/>
    </source>
</evidence>
<dbReference type="PROSITE" id="PS51257">
    <property type="entry name" value="PROKAR_LIPOPROTEIN"/>
    <property type="match status" value="1"/>
</dbReference>
<protein>
    <recommendedName>
        <fullName evidence="3">DUF5666 domain-containing protein</fullName>
    </recommendedName>
</protein>
<accession>A0AA37W9G0</accession>
<feature type="compositionally biased region" description="Polar residues" evidence="1">
    <location>
        <begin position="31"/>
        <end position="43"/>
    </location>
</feature>
<comment type="caution">
    <text evidence="4">The sequence shown here is derived from an EMBL/GenBank/DDBJ whole genome shotgun (WGS) entry which is preliminary data.</text>
</comment>
<feature type="region of interest" description="Disordered" evidence="1">
    <location>
        <begin position="31"/>
        <end position="130"/>
    </location>
</feature>
<gene>
    <name evidence="4" type="ORF">GCM10007876_38090</name>
</gene>
<organism evidence="4 5">
    <name type="scientific">Litoribrevibacter albus</name>
    <dbReference type="NCBI Taxonomy" id="1473156"/>
    <lineage>
        <taxon>Bacteria</taxon>
        <taxon>Pseudomonadati</taxon>
        <taxon>Pseudomonadota</taxon>
        <taxon>Gammaproteobacteria</taxon>
        <taxon>Oceanospirillales</taxon>
        <taxon>Oceanospirillaceae</taxon>
        <taxon>Litoribrevibacter</taxon>
    </lineage>
</organism>
<evidence type="ECO:0000313" key="5">
    <source>
        <dbReference type="Proteomes" id="UP001161389"/>
    </source>
</evidence>